<dbReference type="EMBL" id="FQXR01000004">
    <property type="protein sequence ID" value="SHH79475.1"/>
    <property type="molecule type" value="Genomic_DNA"/>
</dbReference>
<dbReference type="Pfam" id="PF11155">
    <property type="entry name" value="DUF2935"/>
    <property type="match status" value="2"/>
</dbReference>
<evidence type="ECO:0000313" key="2">
    <source>
        <dbReference type="Proteomes" id="UP000184389"/>
    </source>
</evidence>
<evidence type="ECO:0008006" key="3">
    <source>
        <dbReference type="Google" id="ProtNLM"/>
    </source>
</evidence>
<keyword evidence="2" id="KW-1185">Reference proteome</keyword>
<dbReference type="Gene3D" id="1.20.1260.120">
    <property type="entry name" value="Protein of unknown function DUF2935"/>
    <property type="match status" value="1"/>
</dbReference>
<dbReference type="SUPFAM" id="SSF158430">
    <property type="entry name" value="Bacillus cereus metalloprotein-like"/>
    <property type="match status" value="2"/>
</dbReference>
<name>A0A1M5VW40_9FIRM</name>
<organism evidence="1 2">
    <name type="scientific">Sporanaerobacter acetigenes DSM 13106</name>
    <dbReference type="NCBI Taxonomy" id="1123281"/>
    <lineage>
        <taxon>Bacteria</taxon>
        <taxon>Bacillati</taxon>
        <taxon>Bacillota</taxon>
        <taxon>Tissierellia</taxon>
        <taxon>Tissierellales</taxon>
        <taxon>Sporanaerobacteraceae</taxon>
        <taxon>Sporanaerobacter</taxon>
    </lineage>
</organism>
<gene>
    <name evidence="1" type="ORF">SAMN02745180_01084</name>
</gene>
<protein>
    <recommendedName>
        <fullName evidence="3">DUF2935 domain-containing protein</fullName>
    </recommendedName>
</protein>
<dbReference type="STRING" id="1123281.SAMN02745180_01084"/>
<dbReference type="InterPro" id="IPR021328">
    <property type="entry name" value="CotB-like"/>
</dbReference>
<sequence length="305" mass="35463">MTREEYISYSLEYNMFFSRIMKEHLIFVESALPIVNSGLILEVDRFKETLEDFLMETILLSNGIMDEKVISSNELVTPYTLKAEMITEYYTGICINTDITKLQTNLVPKPCPIYPEGLYENIHLLNIKGINLMNNLISIKEDLYKSVLECKVYIWLYPHLLKHVIEEAEIYLKILEGLENLDENVIKDELVKREVFWNEIMKEHSEFIRGLLDPTEKILIDTADEFAELFEKLEEEAKEVLEKKLPPGEITKKSKKATEDIIEFKTSAVKGLTNCKIKAIILPLLADHVLREANHYLRLLKTTCI</sequence>
<proteinExistence type="predicted"/>
<reference evidence="1 2" key="1">
    <citation type="submission" date="2016-11" db="EMBL/GenBank/DDBJ databases">
        <authorList>
            <person name="Jaros S."/>
            <person name="Januszkiewicz K."/>
            <person name="Wedrychowicz H."/>
        </authorList>
    </citation>
    <scope>NUCLEOTIDE SEQUENCE [LARGE SCALE GENOMIC DNA]</scope>
    <source>
        <strain evidence="1 2">DSM 13106</strain>
    </source>
</reference>
<evidence type="ECO:0000313" key="1">
    <source>
        <dbReference type="EMBL" id="SHH79475.1"/>
    </source>
</evidence>
<dbReference type="AlphaFoldDB" id="A0A1M5VW40"/>
<dbReference type="Proteomes" id="UP000184389">
    <property type="component" value="Unassembled WGS sequence"/>
</dbReference>
<accession>A0A1M5VW40</accession>